<dbReference type="GO" id="GO:0005829">
    <property type="term" value="C:cytosol"/>
    <property type="evidence" value="ECO:0007669"/>
    <property type="project" value="TreeGrafter"/>
</dbReference>
<proteinExistence type="inferred from homology"/>
<dbReference type="SUPFAM" id="SSF53597">
    <property type="entry name" value="Dihydrofolate reductase-like"/>
    <property type="match status" value="1"/>
</dbReference>
<dbReference type="InterPro" id="IPR024072">
    <property type="entry name" value="DHFR-like_dom_sf"/>
</dbReference>
<dbReference type="PANTHER" id="PTHR48069">
    <property type="entry name" value="DIHYDROFOLATE REDUCTASE"/>
    <property type="match status" value="1"/>
</dbReference>
<dbReference type="RefSeq" id="WP_007476133.1">
    <property type="nucleotide sequence ID" value="NZ_KQ130610.1"/>
</dbReference>
<accession>A0A0J8J9S8</accession>
<comment type="caution">
    <text evidence="10">The sequence shown here is derived from an EMBL/GenBank/DDBJ whole genome shotgun (WGS) entry which is preliminary data.</text>
</comment>
<evidence type="ECO:0000313" key="11">
    <source>
        <dbReference type="Proteomes" id="UP000052258"/>
    </source>
</evidence>
<dbReference type="EMBL" id="AZHO01000004">
    <property type="protein sequence ID" value="KMT61071.1"/>
    <property type="molecule type" value="Genomic_DNA"/>
</dbReference>
<evidence type="ECO:0000256" key="7">
    <source>
        <dbReference type="ARBA" id="ARBA00025067"/>
    </source>
</evidence>
<dbReference type="Proteomes" id="UP000052258">
    <property type="component" value="Unassembled WGS sequence"/>
</dbReference>
<reference evidence="10 11" key="1">
    <citation type="journal article" date="2015" name="Genome Biol. Evol.">
        <title>Comparative Genomics of Listeria Sensu Lato: Genus-Wide Differences in Evolutionary Dynamics and the Progressive Gain of Complex, Potentially Pathogenicity-Related Traits through Lateral Gene Transfer.</title>
        <authorList>
            <person name="Chiara M."/>
            <person name="Caruso M."/>
            <person name="D'Erchia A.M."/>
            <person name="Manzari C."/>
            <person name="Fraccalvieri R."/>
            <person name="Goffredo E."/>
            <person name="Latorre L."/>
            <person name="Miccolupo A."/>
            <person name="Padalino I."/>
            <person name="Santagada G."/>
            <person name="Chiocco D."/>
            <person name="Pesole G."/>
            <person name="Horner D.S."/>
            <person name="Parisi A."/>
        </authorList>
    </citation>
    <scope>NUCLEOTIDE SEQUENCE [LARGE SCALE GENOMIC DNA]</scope>
    <source>
        <strain evidence="10 11">1991</strain>
    </source>
</reference>
<keyword evidence="5 8" id="KW-0521">NADP</keyword>
<evidence type="ECO:0000259" key="9">
    <source>
        <dbReference type="PROSITE" id="PS51330"/>
    </source>
</evidence>
<dbReference type="GO" id="GO:0004146">
    <property type="term" value="F:dihydrofolate reductase activity"/>
    <property type="evidence" value="ECO:0007669"/>
    <property type="project" value="UniProtKB-EC"/>
</dbReference>
<keyword evidence="4 8" id="KW-0554">One-carbon metabolism</keyword>
<sequence length="162" mass="18586">MISFIWAQDKEGNIGKNNSMPWHLPEDLKFFKEQTSGHTVVMGRKTYESLGKALPNRRNLVLSRDTTLSLPDAEVVHDKDEIIQMAKKESLFICGGAEIYRLFLDVVDRLIVTKIEATFDADTAFPDVDWSKFELVSETTGMRDLKTDISFGFYTYVRKRVV</sequence>
<dbReference type="GO" id="GO:0006730">
    <property type="term" value="P:one-carbon metabolic process"/>
    <property type="evidence" value="ECO:0007669"/>
    <property type="project" value="UniProtKB-KW"/>
</dbReference>
<dbReference type="OrthoDB" id="9804315at2"/>
<comment type="catalytic activity">
    <reaction evidence="8">
        <text>(6S)-5,6,7,8-tetrahydrofolate + NADP(+) = 7,8-dihydrofolate + NADPH + H(+)</text>
        <dbReference type="Rhea" id="RHEA:15009"/>
        <dbReference type="ChEBI" id="CHEBI:15378"/>
        <dbReference type="ChEBI" id="CHEBI:57451"/>
        <dbReference type="ChEBI" id="CHEBI:57453"/>
        <dbReference type="ChEBI" id="CHEBI:57783"/>
        <dbReference type="ChEBI" id="CHEBI:58349"/>
        <dbReference type="EC" id="1.5.1.3"/>
    </reaction>
</comment>
<comment type="similarity">
    <text evidence="2 8">Belongs to the dihydrofolate reductase family.</text>
</comment>
<dbReference type="UniPathway" id="UPA00077">
    <property type="reaction ID" value="UER00158"/>
</dbReference>
<dbReference type="GO" id="GO:0046655">
    <property type="term" value="P:folic acid metabolic process"/>
    <property type="evidence" value="ECO:0007669"/>
    <property type="project" value="TreeGrafter"/>
</dbReference>
<dbReference type="GO" id="GO:0070401">
    <property type="term" value="F:NADP+ binding"/>
    <property type="evidence" value="ECO:0007669"/>
    <property type="project" value="UniProtKB-ARBA"/>
</dbReference>
<dbReference type="GO" id="GO:0046654">
    <property type="term" value="P:tetrahydrofolate biosynthetic process"/>
    <property type="evidence" value="ECO:0007669"/>
    <property type="project" value="UniProtKB-UniPathway"/>
</dbReference>
<dbReference type="CDD" id="cd00209">
    <property type="entry name" value="DHFR"/>
    <property type="match status" value="1"/>
</dbReference>
<dbReference type="Pfam" id="PF00186">
    <property type="entry name" value="DHFR_1"/>
    <property type="match status" value="1"/>
</dbReference>
<dbReference type="EC" id="1.5.1.3" evidence="3 8"/>
<dbReference type="GO" id="GO:0046452">
    <property type="term" value="P:dihydrofolate metabolic process"/>
    <property type="evidence" value="ECO:0007669"/>
    <property type="project" value="TreeGrafter"/>
</dbReference>
<comment type="pathway">
    <text evidence="1 8">Cofactor biosynthesis; tetrahydrofolate biosynthesis; 5,6,7,8-tetrahydrofolate from 7,8-dihydrofolate: step 1/1.</text>
</comment>
<dbReference type="PIRSF" id="PIRSF000194">
    <property type="entry name" value="DHFR"/>
    <property type="match status" value="1"/>
</dbReference>
<comment type="function">
    <text evidence="7 8">Key enzyme in folate metabolism. Catalyzes an essential reaction for de novo glycine and purine synthesis, and for DNA precursor synthesis.</text>
</comment>
<dbReference type="PRINTS" id="PR00070">
    <property type="entry name" value="DHFR"/>
</dbReference>
<dbReference type="FunFam" id="3.40.430.10:FF:000001">
    <property type="entry name" value="Dihydrofolate reductase"/>
    <property type="match status" value="1"/>
</dbReference>
<dbReference type="InterPro" id="IPR001796">
    <property type="entry name" value="DHFR_dom"/>
</dbReference>
<dbReference type="PROSITE" id="PS51330">
    <property type="entry name" value="DHFR_2"/>
    <property type="match status" value="1"/>
</dbReference>
<name>A0A0J8J9S8_9LIST</name>
<gene>
    <name evidence="10" type="ORF">X560_0138</name>
</gene>
<organism evidence="10 11">
    <name type="scientific">Listeria fleischmannii 1991</name>
    <dbReference type="NCBI Taxonomy" id="1430899"/>
    <lineage>
        <taxon>Bacteria</taxon>
        <taxon>Bacillati</taxon>
        <taxon>Bacillota</taxon>
        <taxon>Bacilli</taxon>
        <taxon>Bacillales</taxon>
        <taxon>Listeriaceae</taxon>
        <taxon>Listeria</taxon>
    </lineage>
</organism>
<dbReference type="Gene3D" id="3.40.430.10">
    <property type="entry name" value="Dihydrofolate Reductase, subunit A"/>
    <property type="match status" value="1"/>
</dbReference>
<protein>
    <recommendedName>
        <fullName evidence="3 8">Dihydrofolate reductase</fullName>
        <ecNumber evidence="3 8">1.5.1.3</ecNumber>
    </recommendedName>
</protein>
<dbReference type="PANTHER" id="PTHR48069:SF3">
    <property type="entry name" value="DIHYDROFOLATE REDUCTASE"/>
    <property type="match status" value="1"/>
</dbReference>
<keyword evidence="11" id="KW-1185">Reference proteome</keyword>
<evidence type="ECO:0000256" key="6">
    <source>
        <dbReference type="ARBA" id="ARBA00023002"/>
    </source>
</evidence>
<keyword evidence="6 8" id="KW-0560">Oxidoreductase</keyword>
<evidence type="ECO:0000256" key="1">
    <source>
        <dbReference type="ARBA" id="ARBA00004903"/>
    </source>
</evidence>
<feature type="domain" description="DHFR" evidence="9">
    <location>
        <begin position="1"/>
        <end position="158"/>
    </location>
</feature>
<dbReference type="PATRIC" id="fig|1430899.3.peg.139"/>
<evidence type="ECO:0000256" key="2">
    <source>
        <dbReference type="ARBA" id="ARBA00009539"/>
    </source>
</evidence>
<evidence type="ECO:0000256" key="5">
    <source>
        <dbReference type="ARBA" id="ARBA00022857"/>
    </source>
</evidence>
<dbReference type="AlphaFoldDB" id="A0A0J8J9S8"/>
<evidence type="ECO:0000313" key="10">
    <source>
        <dbReference type="EMBL" id="KMT61071.1"/>
    </source>
</evidence>
<evidence type="ECO:0000256" key="4">
    <source>
        <dbReference type="ARBA" id="ARBA00022563"/>
    </source>
</evidence>
<dbReference type="InterPro" id="IPR012259">
    <property type="entry name" value="DHFR"/>
</dbReference>
<evidence type="ECO:0000256" key="8">
    <source>
        <dbReference type="PIRNR" id="PIRNR000194"/>
    </source>
</evidence>
<evidence type="ECO:0000256" key="3">
    <source>
        <dbReference type="ARBA" id="ARBA00012856"/>
    </source>
</evidence>